<feature type="region of interest" description="Disordered" evidence="1">
    <location>
        <begin position="20"/>
        <end position="153"/>
    </location>
</feature>
<organism evidence="2 3">
    <name type="scientific">Bathycoccus prasinos</name>
    <dbReference type="NCBI Taxonomy" id="41875"/>
    <lineage>
        <taxon>Eukaryota</taxon>
        <taxon>Viridiplantae</taxon>
        <taxon>Chlorophyta</taxon>
        <taxon>Mamiellophyceae</taxon>
        <taxon>Mamiellales</taxon>
        <taxon>Bathycoccaceae</taxon>
        <taxon>Bathycoccus</taxon>
    </lineage>
</organism>
<dbReference type="AlphaFoldDB" id="K8ECZ4"/>
<sequence>MCGACNHGWKPFGTLMKMISNTGAVRDEERTEEKEKARREEEEEEEKEEEKKYEEEEEEEEEEKEKDDDVDDDDDNDVGEILKRKPTTKTTNVRKRTLPKRSEERREGRKKNEEEEEEEEKNNEEEEKNEEEKDDVLKKRKPATKIANQRRKIRRSPVRTTCCFVNADGYSCHKGKADVQARLRVPESEKNKFSENAKCCDTCYRHFNGRTCCFVNADGYSCHKGKADVRATYRVPESEKNKFSENDRCCKSCYRHFKYSNVTCCFVNADGYSCHKGKADVRATYRVPESEKNKFSENAKCCNTCYRHFKYSNVTCCFVNADGYSCHKGKADVRATYRVPESEKNKFSENDRCCKSCYNRLQDAHFFRLKRVCVNCRLLAYDPANTPGAWKLWQVGNDRFLLCSKCCDNSRAQLKRRQNGVPERRKGREAKGDW</sequence>
<gene>
    <name evidence="2" type="ORF">Bathy03g00030</name>
</gene>
<evidence type="ECO:0000256" key="1">
    <source>
        <dbReference type="SAM" id="MobiDB-lite"/>
    </source>
</evidence>
<feature type="compositionally biased region" description="Basic residues" evidence="1">
    <location>
        <begin position="138"/>
        <end position="153"/>
    </location>
</feature>
<dbReference type="EMBL" id="FO082276">
    <property type="protein sequence ID" value="CCO15871.1"/>
    <property type="molecule type" value="Genomic_DNA"/>
</dbReference>
<keyword evidence="3" id="KW-1185">Reference proteome</keyword>
<accession>K8ECZ4</accession>
<dbReference type="STRING" id="41875.K8ECZ4"/>
<evidence type="ECO:0000313" key="3">
    <source>
        <dbReference type="Proteomes" id="UP000198341"/>
    </source>
</evidence>
<dbReference type="Proteomes" id="UP000198341">
    <property type="component" value="Chromosome 3"/>
</dbReference>
<reference evidence="2 3" key="1">
    <citation type="submission" date="2011-10" db="EMBL/GenBank/DDBJ databases">
        <authorList>
            <person name="Genoscope - CEA"/>
        </authorList>
    </citation>
    <scope>NUCLEOTIDE SEQUENCE [LARGE SCALE GENOMIC DNA]</scope>
    <source>
        <strain evidence="2 3">RCC 1105</strain>
    </source>
</reference>
<feature type="compositionally biased region" description="Basic and acidic residues" evidence="1">
    <location>
        <begin position="25"/>
        <end position="40"/>
    </location>
</feature>
<feature type="compositionally biased region" description="Acidic residues" evidence="1">
    <location>
        <begin position="114"/>
        <end position="134"/>
    </location>
</feature>
<evidence type="ECO:0000313" key="2">
    <source>
        <dbReference type="EMBL" id="CCO15871.1"/>
    </source>
</evidence>
<dbReference type="GeneID" id="19016541"/>
<feature type="compositionally biased region" description="Basic residues" evidence="1">
    <location>
        <begin position="84"/>
        <end position="99"/>
    </location>
</feature>
<dbReference type="RefSeq" id="XP_007514434.1">
    <property type="nucleotide sequence ID" value="XM_007514372.1"/>
</dbReference>
<feature type="compositionally biased region" description="Basic and acidic residues" evidence="1">
    <location>
        <begin position="100"/>
        <end position="113"/>
    </location>
</feature>
<dbReference type="KEGG" id="bpg:Bathy03g00030"/>
<feature type="compositionally biased region" description="Acidic residues" evidence="1">
    <location>
        <begin position="55"/>
        <end position="78"/>
    </location>
</feature>
<name>K8ECZ4_9CHLO</name>
<protein>
    <submittedName>
        <fullName evidence="2">Uncharacterized protein</fullName>
    </submittedName>
</protein>
<proteinExistence type="predicted"/>